<dbReference type="EMBL" id="QHCT01000018">
    <property type="protein sequence ID" value="RHX83646.1"/>
    <property type="molecule type" value="Genomic_DNA"/>
</dbReference>
<evidence type="ECO:0000313" key="1">
    <source>
        <dbReference type="EMBL" id="RHX83646.1"/>
    </source>
</evidence>
<gene>
    <name evidence="1" type="ORF">DLM75_23755</name>
</gene>
<dbReference type="AlphaFoldDB" id="A0A396YQS6"/>
<dbReference type="Proteomes" id="UP000265798">
    <property type="component" value="Unassembled WGS sequence"/>
</dbReference>
<organism evidence="1 2">
    <name type="scientific">Leptospira stimsonii</name>
    <dbReference type="NCBI Taxonomy" id="2202203"/>
    <lineage>
        <taxon>Bacteria</taxon>
        <taxon>Pseudomonadati</taxon>
        <taxon>Spirochaetota</taxon>
        <taxon>Spirochaetia</taxon>
        <taxon>Leptospirales</taxon>
        <taxon>Leptospiraceae</taxon>
        <taxon>Leptospira</taxon>
    </lineage>
</organism>
<reference evidence="2" key="1">
    <citation type="submission" date="2018-05" db="EMBL/GenBank/DDBJ databases">
        <title>Leptospira yasudae sp. nov. and Leptospira stimsonii sp. nov., two pathogenic species of the genus Leptospira isolated from environmental sources.</title>
        <authorList>
            <person name="Casanovas-Massana A."/>
            <person name="Hamond C."/>
            <person name="Santos L.A."/>
            <person name="Hacker K.P."/>
            <person name="Balassiano I."/>
            <person name="Medeiros M.A."/>
            <person name="Reis M.G."/>
            <person name="Ko A.I."/>
            <person name="Wunder E.A."/>
        </authorList>
    </citation>
    <scope>NUCLEOTIDE SEQUENCE [LARGE SCALE GENOMIC DNA]</scope>
    <source>
        <strain evidence="2">Yale</strain>
    </source>
</reference>
<accession>A0A396YQS6</accession>
<name>A0A396YQS6_9LEPT</name>
<evidence type="ECO:0000313" key="2">
    <source>
        <dbReference type="Proteomes" id="UP000265798"/>
    </source>
</evidence>
<comment type="caution">
    <text evidence="1">The sequence shown here is derived from an EMBL/GenBank/DDBJ whole genome shotgun (WGS) entry which is preliminary data.</text>
</comment>
<sequence length="81" mass="9524">MQKNKKENRFFKRVQVHSRIQCLQVSFKKKYPQTLHASPIPEGDLKLKPLENRLSLPIQPYSLLEIRKNLGKKSILLLSIQ</sequence>
<proteinExistence type="predicted"/>
<protein>
    <submittedName>
        <fullName evidence="1">Uncharacterized protein</fullName>
    </submittedName>
</protein>